<dbReference type="PANTHER" id="PTHR43285">
    <property type="entry name" value="ANTHRANILATE PHOSPHORIBOSYLTRANSFERASE"/>
    <property type="match status" value="1"/>
</dbReference>
<feature type="domain" description="Glycosyl transferase family 3" evidence="6">
    <location>
        <begin position="76"/>
        <end position="330"/>
    </location>
</feature>
<accession>A0A9W4E510</accession>
<feature type="domain" description="Glycosyl transferase family 3 N-terminal" evidence="7">
    <location>
        <begin position="8"/>
        <end position="68"/>
    </location>
</feature>
<organism evidence="8 9">
    <name type="scientific">Actinacidiphila bryophytorum</name>
    <dbReference type="NCBI Taxonomy" id="1436133"/>
    <lineage>
        <taxon>Bacteria</taxon>
        <taxon>Bacillati</taxon>
        <taxon>Actinomycetota</taxon>
        <taxon>Actinomycetes</taxon>
        <taxon>Kitasatosporales</taxon>
        <taxon>Streptomycetaceae</taxon>
        <taxon>Actinacidiphila</taxon>
    </lineage>
</organism>
<dbReference type="GO" id="GO:0004048">
    <property type="term" value="F:anthranilate phosphoribosyltransferase activity"/>
    <property type="evidence" value="ECO:0007669"/>
    <property type="project" value="UniProtKB-EC"/>
</dbReference>
<reference evidence="8" key="1">
    <citation type="submission" date="2021-06" db="EMBL/GenBank/DDBJ databases">
        <authorList>
            <person name="Arsene-Ploetze F."/>
        </authorList>
    </citation>
    <scope>NUCLEOTIDE SEQUENCE</scope>
    <source>
        <strain evidence="8">SBRY1</strain>
    </source>
</reference>
<dbReference type="InterPro" id="IPR000312">
    <property type="entry name" value="Glycosyl_Trfase_fam3"/>
</dbReference>
<dbReference type="SUPFAM" id="SSF52418">
    <property type="entry name" value="Nucleoside phosphorylase/phosphoribosyltransferase catalytic domain"/>
    <property type="match status" value="1"/>
</dbReference>
<protein>
    <submittedName>
        <fullName evidence="8">Anthranilate phosphoribosyltransferase</fullName>
        <ecNumber evidence="8">2.4.2.18</ecNumber>
    </submittedName>
</protein>
<evidence type="ECO:0000259" key="6">
    <source>
        <dbReference type="Pfam" id="PF00591"/>
    </source>
</evidence>
<keyword evidence="1 8" id="KW-0328">Glycosyltransferase</keyword>
<keyword evidence="4" id="KW-0057">Aromatic amino acid biosynthesis</keyword>
<evidence type="ECO:0000259" key="7">
    <source>
        <dbReference type="Pfam" id="PF02885"/>
    </source>
</evidence>
<keyword evidence="3" id="KW-0822">Tryptophan biosynthesis</keyword>
<dbReference type="AlphaFoldDB" id="A0A9W4E510"/>
<dbReference type="SUPFAM" id="SSF47648">
    <property type="entry name" value="Nucleoside phosphorylase/phosphoribosyltransferase N-terminal domain"/>
    <property type="match status" value="1"/>
</dbReference>
<comment type="caution">
    <text evidence="8">The sequence shown here is derived from an EMBL/GenBank/DDBJ whole genome shotgun (WGS) entry which is preliminary data.</text>
</comment>
<dbReference type="GO" id="GO:0000162">
    <property type="term" value="P:L-tryptophan biosynthetic process"/>
    <property type="evidence" value="ECO:0007669"/>
    <property type="project" value="UniProtKB-KW"/>
</dbReference>
<dbReference type="InterPro" id="IPR017459">
    <property type="entry name" value="Glycosyl_Trfase_fam3_N_dom"/>
</dbReference>
<dbReference type="GO" id="GO:0005829">
    <property type="term" value="C:cytosol"/>
    <property type="evidence" value="ECO:0007669"/>
    <property type="project" value="TreeGrafter"/>
</dbReference>
<keyword evidence="3" id="KW-0028">Amino-acid biosynthesis</keyword>
<gene>
    <name evidence="8" type="primary">trpD</name>
    <name evidence="8" type="ORF">SBRY_100116</name>
</gene>
<evidence type="ECO:0000256" key="3">
    <source>
        <dbReference type="ARBA" id="ARBA00022822"/>
    </source>
</evidence>
<keyword evidence="9" id="KW-1185">Reference proteome</keyword>
<evidence type="ECO:0000256" key="2">
    <source>
        <dbReference type="ARBA" id="ARBA00022679"/>
    </source>
</evidence>
<dbReference type="InterPro" id="IPR005940">
    <property type="entry name" value="Anthranilate_Pribosyl_Tfrase"/>
</dbReference>
<dbReference type="PANTHER" id="PTHR43285:SF2">
    <property type="entry name" value="ANTHRANILATE PHOSPHORIBOSYLTRANSFERASE"/>
    <property type="match status" value="1"/>
</dbReference>
<evidence type="ECO:0000313" key="9">
    <source>
        <dbReference type="Proteomes" id="UP001153328"/>
    </source>
</evidence>
<dbReference type="EC" id="2.4.2.18" evidence="8"/>
<dbReference type="Pfam" id="PF00591">
    <property type="entry name" value="Glycos_transf_3"/>
    <property type="match status" value="1"/>
</dbReference>
<dbReference type="NCBIfam" id="TIGR01245">
    <property type="entry name" value="trpD"/>
    <property type="match status" value="1"/>
</dbReference>
<dbReference type="InterPro" id="IPR035902">
    <property type="entry name" value="Nuc_phospho_transferase"/>
</dbReference>
<dbReference type="Pfam" id="PF02885">
    <property type="entry name" value="Glycos_trans_3N"/>
    <property type="match status" value="1"/>
</dbReference>
<dbReference type="Proteomes" id="UP001153328">
    <property type="component" value="Unassembled WGS sequence"/>
</dbReference>
<evidence type="ECO:0000256" key="1">
    <source>
        <dbReference type="ARBA" id="ARBA00022676"/>
    </source>
</evidence>
<dbReference type="InterPro" id="IPR036320">
    <property type="entry name" value="Glycosyl_Trfase_fam3_N_dom_sf"/>
</dbReference>
<evidence type="ECO:0000256" key="5">
    <source>
        <dbReference type="SAM" id="MobiDB-lite"/>
    </source>
</evidence>
<evidence type="ECO:0000256" key="4">
    <source>
        <dbReference type="ARBA" id="ARBA00023141"/>
    </source>
</evidence>
<feature type="region of interest" description="Disordered" evidence="5">
    <location>
        <begin position="346"/>
        <end position="366"/>
    </location>
</feature>
<dbReference type="Gene3D" id="1.20.970.10">
    <property type="entry name" value="Transferase, Pyrimidine Nucleoside Phosphorylase, Chain C"/>
    <property type="match status" value="1"/>
</dbReference>
<dbReference type="RefSeq" id="WP_205046437.1">
    <property type="nucleotide sequence ID" value="NZ_CAJVAX010000002.1"/>
</dbReference>
<proteinExistence type="predicted"/>
<keyword evidence="2 8" id="KW-0808">Transferase</keyword>
<evidence type="ECO:0000313" key="8">
    <source>
        <dbReference type="EMBL" id="CAG7613066.1"/>
    </source>
</evidence>
<name>A0A9W4E510_9ACTN</name>
<dbReference type="Gene3D" id="3.40.1030.10">
    <property type="entry name" value="Nucleoside phosphorylase/phosphoribosyltransferase catalytic domain"/>
    <property type="match status" value="1"/>
</dbReference>
<dbReference type="EMBL" id="CAJVAX010000002">
    <property type="protein sequence ID" value="CAG7613066.1"/>
    <property type="molecule type" value="Genomic_DNA"/>
</dbReference>
<sequence>MAQHSWSSVLHDLLAGIDLSAEDAGWAMRSVLAGDFHAAQLSALLVGLRVKGETPVEMAAVADAIAEEAVPWVRESAVDVTRVGDDLTGSADLSVAVAVTVAATGIPVVQYGERAGHLSSPGPAQACAALGVRSDLSAESAAGCLAAAGITYLFAPRFHQRLRRAATVRRALGVPTLLDHLSPLLNPGRPRAGLIGCSGARMTSALAVNLAQRDTTALIVRGREGLARISTAGPTDVCVVQDNAVSRTVVDAADYGLARSTAPTLHRAGHSRLAAALHGAFSGEPGPVRDAVAINAAAAIAAYRGLTPSVDRALADGLAAASQALDSGAARRQLALWRKATRTAGAVPRTRVPQGDPLLPSARQGV</sequence>